<dbReference type="PANTHER" id="PTHR12563:SF17">
    <property type="entry name" value="DIHYDROXYACETONE PHOSPHATE ACYLTRANSFERASE"/>
    <property type="match status" value="1"/>
</dbReference>
<reference evidence="7 8" key="1">
    <citation type="submission" date="2016-05" db="EMBL/GenBank/DDBJ databases">
        <title>Comparative genomics of biotechnologically important yeasts.</title>
        <authorList>
            <consortium name="DOE Joint Genome Institute"/>
            <person name="Riley R."/>
            <person name="Haridas S."/>
            <person name="Wolfe K.H."/>
            <person name="Lopes M.R."/>
            <person name="Hittinger C.T."/>
            <person name="Goker M."/>
            <person name="Salamov A."/>
            <person name="Wisecaver J."/>
            <person name="Long T.M."/>
            <person name="Aerts A.L."/>
            <person name="Barry K."/>
            <person name="Choi C."/>
            <person name="Clum A."/>
            <person name="Coughlan A.Y."/>
            <person name="Deshpande S."/>
            <person name="Douglass A.P."/>
            <person name="Hanson S.J."/>
            <person name="Klenk H.-P."/>
            <person name="LaButti K."/>
            <person name="Lapidus A."/>
            <person name="Lindquist E."/>
            <person name="Lipzen A."/>
            <person name="Meier-kolthoff J.P."/>
            <person name="Ohm R.A."/>
            <person name="Otillar R.P."/>
            <person name="Pangilinan J."/>
            <person name="Peng Y."/>
            <person name="Rokas A."/>
            <person name="Rosa C.A."/>
            <person name="Scheuner C."/>
            <person name="Sibirny A.A."/>
            <person name="Slot J.C."/>
            <person name="Stielow J.B."/>
            <person name="Sun H."/>
            <person name="Kurtzman C.P."/>
            <person name="Blackwell M."/>
            <person name="Grigoriev I.V."/>
            <person name="Jeffries T.W."/>
        </authorList>
    </citation>
    <scope>NUCLEOTIDE SEQUENCE [LARGE SCALE GENOMIC DNA]</scope>
    <source>
        <strain evidence="7 8">NRRL YB-4993</strain>
    </source>
</reference>
<dbReference type="EMBL" id="LXTC01000004">
    <property type="protein sequence ID" value="OBA20548.1"/>
    <property type="molecule type" value="Genomic_DNA"/>
</dbReference>
<name>A0A1A0H9J5_9ASCO</name>
<comment type="similarity">
    <text evidence="2">Belongs to the GPAT/DAPAT family.</text>
</comment>
<dbReference type="GO" id="GO:0006072">
    <property type="term" value="P:glycerol-3-phosphate metabolic process"/>
    <property type="evidence" value="ECO:0007669"/>
    <property type="project" value="TreeGrafter"/>
</dbReference>
<dbReference type="InterPro" id="IPR045520">
    <property type="entry name" value="GPAT/DHAPAT_C"/>
</dbReference>
<organism evidence="7 8">
    <name type="scientific">Metschnikowia bicuspidata var. bicuspidata NRRL YB-4993</name>
    <dbReference type="NCBI Taxonomy" id="869754"/>
    <lineage>
        <taxon>Eukaryota</taxon>
        <taxon>Fungi</taxon>
        <taxon>Dikarya</taxon>
        <taxon>Ascomycota</taxon>
        <taxon>Saccharomycotina</taxon>
        <taxon>Pichiomycetes</taxon>
        <taxon>Metschnikowiaceae</taxon>
        <taxon>Metschnikowia</taxon>
    </lineage>
</organism>
<dbReference type="Pfam" id="PF19277">
    <property type="entry name" value="GPAT_C"/>
    <property type="match status" value="1"/>
</dbReference>
<dbReference type="InterPro" id="IPR041728">
    <property type="entry name" value="GPAT/DHAPAT_LPLAT"/>
</dbReference>
<dbReference type="GO" id="GO:0019432">
    <property type="term" value="P:triglyceride biosynthetic process"/>
    <property type="evidence" value="ECO:0007669"/>
    <property type="project" value="TreeGrafter"/>
</dbReference>
<dbReference type="PANTHER" id="PTHR12563">
    <property type="entry name" value="GLYCEROL-3-PHOSPHATE ACYLTRANSFERASE"/>
    <property type="match status" value="1"/>
</dbReference>
<dbReference type="GO" id="GO:0031966">
    <property type="term" value="C:mitochondrial membrane"/>
    <property type="evidence" value="ECO:0007669"/>
    <property type="project" value="TreeGrafter"/>
</dbReference>
<dbReference type="RefSeq" id="XP_018711070.1">
    <property type="nucleotide sequence ID" value="XM_018856071.1"/>
</dbReference>
<evidence type="ECO:0000256" key="4">
    <source>
        <dbReference type="ARBA" id="ARBA00023136"/>
    </source>
</evidence>
<evidence type="ECO:0000313" key="8">
    <source>
        <dbReference type="Proteomes" id="UP000092555"/>
    </source>
</evidence>
<dbReference type="SMART" id="SM00563">
    <property type="entry name" value="PlsC"/>
    <property type="match status" value="1"/>
</dbReference>
<sequence>MLDLISNSEFDVNILEDALTSPNLELTFPLPSDKKTYLPMKSNEEVSRSFQLLEHFINYFTRINVFDIYKNAEYRYSVHKASKRFNSMSELFMNDRLEHSDKKLDEIVYDLVDLELRMNLIKAKDFPRRFTEVKNFMINYYKQENLKNLPRFGSYSFIRLCYITVIKTVTKMFPQGVWTNREQFSNLYKTYLHDPMSIVLLPNHQSHIDYVILHLILIRFQMSLPTVIAGDNLNVAIFGSILKGLGGIFIKRSFNNEAYTERNLTNYVEFVLLNKIHFEVFIEGTRSRDGKLLLPKYGILKTLASIYQKQRKENENAHFDFLIQPVSITYERIYEADGYLHELIGKDKKQESFISIMSNGVTNMISRNDRKKVTYLSDGFVDNSSRPLNGKIFVTLAKNFTYSSYYNDPKNMIDLDQVDAVGHEQNTNLKKLGFKILHSINDISYIPESALIGFTVQTFYYYDGRKEFFVKELLPMMNLLTAILEKETVNASTIGCLKKIQSLTEDQKVSLIESQIVKIFRYTKVNPHTKRVRVVNSFELLYYKNLTIHLIIHKCLVSLILLITLNEKRISQLYYIFTGVLKNEFLFDYDYNARHELSNILKEFKDLNLISDSFEILDVHYHTVLATIVRPFIGSFAICIESLSLVDSQSFANCNAIPEQQLIDDASLLKDYPTTKSLLKIIQKDNLKNFENDSASYHVETYNKQYLLSFLFYLNNLKIIKILKNKSKTKAYVMIKNPSDLYFISGFMNGLKANKSDDSSINYMIDIVDKNFDRIFPGTTSEARVCKL</sequence>
<dbReference type="InterPro" id="IPR002123">
    <property type="entry name" value="Plipid/glycerol_acylTrfase"/>
</dbReference>
<dbReference type="InterPro" id="IPR022284">
    <property type="entry name" value="GPAT/DHAPAT"/>
</dbReference>
<dbReference type="OrthoDB" id="10255570at2759"/>
<evidence type="ECO:0000256" key="5">
    <source>
        <dbReference type="ARBA" id="ARBA00023315"/>
    </source>
</evidence>
<dbReference type="GO" id="GO:0012505">
    <property type="term" value="C:endomembrane system"/>
    <property type="evidence" value="ECO:0007669"/>
    <property type="project" value="UniProtKB-SubCell"/>
</dbReference>
<dbReference type="GO" id="GO:0006631">
    <property type="term" value="P:fatty acid metabolic process"/>
    <property type="evidence" value="ECO:0007669"/>
    <property type="project" value="TreeGrafter"/>
</dbReference>
<feature type="domain" description="Phospholipid/glycerol acyltransferase" evidence="6">
    <location>
        <begin position="198"/>
        <end position="331"/>
    </location>
</feature>
<comment type="caution">
    <text evidence="7">The sequence shown here is derived from an EMBL/GenBank/DDBJ whole genome shotgun (WGS) entry which is preliminary data.</text>
</comment>
<evidence type="ECO:0000256" key="3">
    <source>
        <dbReference type="ARBA" id="ARBA00022679"/>
    </source>
</evidence>
<gene>
    <name evidence="7" type="ORF">METBIDRAFT_32534</name>
</gene>
<evidence type="ECO:0000313" key="7">
    <source>
        <dbReference type="EMBL" id="OBA20548.1"/>
    </source>
</evidence>
<dbReference type="SUPFAM" id="SSF69593">
    <property type="entry name" value="Glycerol-3-phosphate (1)-acyltransferase"/>
    <property type="match status" value="1"/>
</dbReference>
<comment type="subcellular location">
    <subcellularLocation>
        <location evidence="1">Endomembrane system</location>
        <topology evidence="1">Peripheral membrane protein</topology>
    </subcellularLocation>
</comment>
<evidence type="ECO:0000256" key="2">
    <source>
        <dbReference type="ARBA" id="ARBA00007937"/>
    </source>
</evidence>
<evidence type="ECO:0000259" key="6">
    <source>
        <dbReference type="SMART" id="SM00563"/>
    </source>
</evidence>
<keyword evidence="8" id="KW-1185">Reference proteome</keyword>
<dbReference type="GeneID" id="30029047"/>
<accession>A0A1A0H9J5</accession>
<keyword evidence="5 7" id="KW-0012">Acyltransferase</keyword>
<protein>
    <submittedName>
        <fullName evidence="7">Acyltransferase-domain-containing protein</fullName>
    </submittedName>
</protein>
<keyword evidence="4" id="KW-0472">Membrane</keyword>
<keyword evidence="3 7" id="KW-0808">Transferase</keyword>
<evidence type="ECO:0000256" key="1">
    <source>
        <dbReference type="ARBA" id="ARBA00004184"/>
    </source>
</evidence>
<dbReference type="STRING" id="869754.A0A1A0H9J5"/>
<dbReference type="AlphaFoldDB" id="A0A1A0H9J5"/>
<dbReference type="GO" id="GO:0004366">
    <property type="term" value="F:glycerol-3-phosphate O-acyltransferase activity"/>
    <property type="evidence" value="ECO:0007669"/>
    <property type="project" value="TreeGrafter"/>
</dbReference>
<dbReference type="Proteomes" id="UP000092555">
    <property type="component" value="Unassembled WGS sequence"/>
</dbReference>
<proteinExistence type="inferred from homology"/>
<dbReference type="GO" id="GO:0008654">
    <property type="term" value="P:phospholipid biosynthetic process"/>
    <property type="evidence" value="ECO:0007669"/>
    <property type="project" value="TreeGrafter"/>
</dbReference>
<dbReference type="Pfam" id="PF01553">
    <property type="entry name" value="Acyltransferase"/>
    <property type="match status" value="1"/>
</dbReference>
<dbReference type="CDD" id="cd07993">
    <property type="entry name" value="LPLAT_DHAPAT-like"/>
    <property type="match status" value="1"/>
</dbReference>